<dbReference type="AlphaFoldDB" id="G0UEE3"/>
<dbReference type="Gene3D" id="3.30.505.50">
    <property type="entry name" value="Sigma 54 modulation/S30EA ribosomal protein, C-terminal domain"/>
    <property type="match status" value="1"/>
</dbReference>
<dbReference type="InterPro" id="IPR036567">
    <property type="entry name" value="RHF-like"/>
</dbReference>
<comment type="similarity">
    <text evidence="2">Belongs to the HPF/YfiA ribosome-associated protein family. Long HPF subfamily.</text>
</comment>
<dbReference type="NCBIfam" id="TIGR00741">
    <property type="entry name" value="yfiA"/>
    <property type="match status" value="1"/>
</dbReference>
<dbReference type="InterPro" id="IPR003489">
    <property type="entry name" value="RHF/RaiA"/>
</dbReference>
<dbReference type="PANTHER" id="PTHR33231:SF1">
    <property type="entry name" value="30S RIBOSOMAL PROTEIN"/>
    <property type="match status" value="1"/>
</dbReference>
<reference evidence="4" key="2">
    <citation type="submission" date="2011-07" db="EMBL/GenBank/DDBJ databases">
        <authorList>
            <person name="Franz C."/>
        </authorList>
    </citation>
    <scope>NUCLEOTIDE SEQUENCE</scope>
    <source>
        <strain evidence="4">Fsh4-2</strain>
    </source>
</reference>
<dbReference type="SUPFAM" id="SSF69754">
    <property type="entry name" value="Ribosome binding protein Y (YfiA homologue)"/>
    <property type="match status" value="1"/>
</dbReference>
<dbReference type="Pfam" id="PF16321">
    <property type="entry name" value="Ribosom_S30AE_C"/>
    <property type="match status" value="1"/>
</dbReference>
<dbReference type="GO" id="GO:0043024">
    <property type="term" value="F:ribosomal small subunit binding"/>
    <property type="evidence" value="ECO:0007669"/>
    <property type="project" value="TreeGrafter"/>
</dbReference>
<keyword evidence="1 2" id="KW-0810">Translation regulation</keyword>
<organism evidence="4">
    <name type="scientific">Weissella thailandensis fsh4-2</name>
    <dbReference type="NCBI Taxonomy" id="1056112"/>
    <lineage>
        <taxon>Bacteria</taxon>
        <taxon>Bacillati</taxon>
        <taxon>Bacillota</taxon>
        <taxon>Bacilli</taxon>
        <taxon>Lactobacillales</taxon>
        <taxon>Lactobacillaceae</taxon>
        <taxon>Weissella</taxon>
    </lineage>
</organism>
<dbReference type="InterPro" id="IPR032528">
    <property type="entry name" value="Ribosom_S30AE_C"/>
</dbReference>
<proteinExistence type="inferred from homology"/>
<dbReference type="CDD" id="cd00552">
    <property type="entry name" value="RaiA"/>
    <property type="match status" value="1"/>
</dbReference>
<sequence length="240" mass="27976">MNVNAFFFCYQYVTIYLPIGYRNESLTACKIKILGILSYKFSQTGDRIMLEFKVRGENIEITDAMSEYIEKRISRLERYLNTEASYIARVNVRSYKEGTFKTEVTIQLPYLLLRAEDTQTDMYQTVDFVSDKLERQIRKYKTKVNRKSREKGYKGLANTDFMAVDPTTVADAREAEPEDDGIEIVRKKHVDLKPMDAEEAVLQMELLGHEFFIFQDAETDLPAVVYKRRDGKYALLDTVD</sequence>
<accession>G0UEE3</accession>
<dbReference type="Gene3D" id="3.30.160.100">
    <property type="entry name" value="Ribosome hibernation promotion factor-like"/>
    <property type="match status" value="1"/>
</dbReference>
<comment type="subunit">
    <text evidence="2">Interacts with 100S ribosomes.</text>
</comment>
<dbReference type="InterPro" id="IPR038416">
    <property type="entry name" value="Ribosom_S30AE_C_sf"/>
</dbReference>
<reference evidence="4" key="1">
    <citation type="journal article" date="2011" name="J. Bacteriol.">
        <title>Genome Sequence of Weissella thailandensis fsh4-2.</title>
        <authorList>
            <person name="Benomar N."/>
            <person name="Abriouel H."/>
            <person name="Lee H."/>
            <person name="Cho G.S."/>
            <person name="Huch M."/>
            <person name="Pulido R.P."/>
            <person name="Holzapfel W.H."/>
            <person name="Galvez A."/>
            <person name="Franz C.M."/>
        </authorList>
    </citation>
    <scope>NUCLEOTIDE SEQUENCE</scope>
    <source>
        <strain evidence="4">Fsh4-2</strain>
    </source>
</reference>
<comment type="function">
    <text evidence="2">Required for dimerization of active 70S ribosomes into 100S ribosomes in stationary phase; 100S ribosomes are translationally inactive and sometimes present during exponential growth.</text>
</comment>
<dbReference type="HAMAP" id="MF_00839">
    <property type="entry name" value="HPF"/>
    <property type="match status" value="1"/>
</dbReference>
<evidence type="ECO:0000313" key="4">
    <source>
        <dbReference type="EMBL" id="CCC56090.1"/>
    </source>
</evidence>
<comment type="subcellular location">
    <subcellularLocation>
        <location evidence="2">Cytoplasm</location>
    </subcellularLocation>
</comment>
<dbReference type="InterPro" id="IPR034694">
    <property type="entry name" value="HPF_long/plastid"/>
</dbReference>
<name>G0UEE3_9LACO</name>
<dbReference type="GO" id="GO:0045900">
    <property type="term" value="P:negative regulation of translational elongation"/>
    <property type="evidence" value="ECO:0007669"/>
    <property type="project" value="TreeGrafter"/>
</dbReference>
<dbReference type="InterPro" id="IPR050574">
    <property type="entry name" value="HPF/YfiA_ribosome-assoc"/>
</dbReference>
<dbReference type="EMBL" id="HE575137">
    <property type="protein sequence ID" value="CCC56090.1"/>
    <property type="molecule type" value="Genomic_DNA"/>
</dbReference>
<evidence type="ECO:0000256" key="1">
    <source>
        <dbReference type="ARBA" id="ARBA00022845"/>
    </source>
</evidence>
<keyword evidence="2" id="KW-0963">Cytoplasm</keyword>
<dbReference type="PANTHER" id="PTHR33231">
    <property type="entry name" value="30S RIBOSOMAL PROTEIN"/>
    <property type="match status" value="1"/>
</dbReference>
<evidence type="ECO:0000256" key="2">
    <source>
        <dbReference type="HAMAP-Rule" id="MF_00839"/>
    </source>
</evidence>
<feature type="domain" description="Sigma 54 modulation/S30EA ribosomal protein C-terminal" evidence="3">
    <location>
        <begin position="183"/>
        <end position="235"/>
    </location>
</feature>
<dbReference type="Pfam" id="PF02482">
    <property type="entry name" value="Ribosomal_S30AE"/>
    <property type="match status" value="1"/>
</dbReference>
<dbReference type="GO" id="GO:0022627">
    <property type="term" value="C:cytosolic small ribosomal subunit"/>
    <property type="evidence" value="ECO:0007669"/>
    <property type="project" value="TreeGrafter"/>
</dbReference>
<evidence type="ECO:0000259" key="3">
    <source>
        <dbReference type="Pfam" id="PF16321"/>
    </source>
</evidence>
<gene>
    <name evidence="2" type="primary">hpf</name>
    <name evidence="4" type="ORF">WT2_00080</name>
</gene>
<protein>
    <recommendedName>
        <fullName evidence="2">Ribosome hibernation promoting factor</fullName>
        <shortName evidence="2">HPF</shortName>
    </recommendedName>
</protein>